<name>A0A163XCH3_9BRAD</name>
<evidence type="ECO:0000313" key="2">
    <source>
        <dbReference type="Proteomes" id="UP000076574"/>
    </source>
</evidence>
<comment type="caution">
    <text evidence="1">The sequence shown here is derived from an EMBL/GenBank/DDBJ whole genome shotgun (WGS) entry which is preliminary data.</text>
</comment>
<dbReference type="AlphaFoldDB" id="A0A163XCH3"/>
<accession>A0A163XCH3</accession>
<protein>
    <submittedName>
        <fullName evidence="1">Uncharacterized protein</fullName>
    </submittedName>
</protein>
<dbReference type="Proteomes" id="UP000076574">
    <property type="component" value="Unassembled WGS sequence"/>
</dbReference>
<dbReference type="EMBL" id="LVYV01000055">
    <property type="protein sequence ID" value="KZD20723.1"/>
    <property type="molecule type" value="Genomic_DNA"/>
</dbReference>
<gene>
    <name evidence="1" type="ORF">A4A58_18525</name>
</gene>
<organism evidence="1 2">
    <name type="scientific">Tardiphaga robiniae</name>
    <dbReference type="NCBI Taxonomy" id="943830"/>
    <lineage>
        <taxon>Bacteria</taxon>
        <taxon>Pseudomonadati</taxon>
        <taxon>Pseudomonadota</taxon>
        <taxon>Alphaproteobacteria</taxon>
        <taxon>Hyphomicrobiales</taxon>
        <taxon>Nitrobacteraceae</taxon>
        <taxon>Tardiphaga</taxon>
    </lineage>
</organism>
<reference evidence="1 2" key="1">
    <citation type="submission" date="2016-03" db="EMBL/GenBank/DDBJ databases">
        <title>Microsymbionts genomes from the relict species Vavilovia formosa (Stev.) Fed.</title>
        <authorList>
            <person name="Kopat V."/>
            <person name="Chirak E."/>
            <person name="Kimeklis A."/>
            <person name="Andronov E."/>
        </authorList>
    </citation>
    <scope>NUCLEOTIDE SEQUENCE [LARGE SCALE GENOMIC DNA]</scope>
    <source>
        <strain evidence="1 2">Vaf07</strain>
    </source>
</reference>
<evidence type="ECO:0000313" key="1">
    <source>
        <dbReference type="EMBL" id="KZD20723.1"/>
    </source>
</evidence>
<keyword evidence="2" id="KW-1185">Reference proteome</keyword>
<sequence length="68" mass="7407">MRAERAAGYCDEPSVASFLQQVARGIYPPPLISDCDPKWHRTRLDAAIDARHGLSGCAAPDQDVVDLI</sequence>
<proteinExistence type="predicted"/>
<dbReference type="STRING" id="943830.A4A58_18525"/>